<dbReference type="InterPro" id="IPR017871">
    <property type="entry name" value="ABC_transporter-like_CS"/>
</dbReference>
<comment type="similarity">
    <text evidence="2">Belongs to the ABC transporter superfamily.</text>
</comment>
<gene>
    <name evidence="7" type="ORF">FHS55_003397</name>
</gene>
<evidence type="ECO:0000256" key="5">
    <source>
        <dbReference type="ARBA" id="ARBA00022840"/>
    </source>
</evidence>
<dbReference type="PROSITE" id="PS50893">
    <property type="entry name" value="ABC_TRANSPORTER_2"/>
    <property type="match status" value="1"/>
</dbReference>
<dbReference type="EMBL" id="JACICD010000006">
    <property type="protein sequence ID" value="MBB3772776.1"/>
    <property type="molecule type" value="Genomic_DNA"/>
</dbReference>
<dbReference type="InterPro" id="IPR027417">
    <property type="entry name" value="P-loop_NTPase"/>
</dbReference>
<keyword evidence="4" id="KW-0547">Nucleotide-binding</keyword>
<dbReference type="Pfam" id="PF00005">
    <property type="entry name" value="ABC_tran"/>
    <property type="match status" value="1"/>
</dbReference>
<dbReference type="Pfam" id="PF08352">
    <property type="entry name" value="oligo_HPY"/>
    <property type="match status" value="1"/>
</dbReference>
<evidence type="ECO:0000256" key="2">
    <source>
        <dbReference type="ARBA" id="ARBA00005417"/>
    </source>
</evidence>
<evidence type="ECO:0000313" key="7">
    <source>
        <dbReference type="EMBL" id="MBB3772776.1"/>
    </source>
</evidence>
<evidence type="ECO:0000256" key="3">
    <source>
        <dbReference type="ARBA" id="ARBA00022448"/>
    </source>
</evidence>
<keyword evidence="8" id="KW-1185">Reference proteome</keyword>
<dbReference type="InterPro" id="IPR050319">
    <property type="entry name" value="ABC_transp_ATP-bind"/>
</dbReference>
<dbReference type="GO" id="GO:0055085">
    <property type="term" value="P:transmembrane transport"/>
    <property type="evidence" value="ECO:0007669"/>
    <property type="project" value="UniProtKB-ARBA"/>
</dbReference>
<name>A0A839ZDN5_9HYPH</name>
<evidence type="ECO:0000256" key="1">
    <source>
        <dbReference type="ARBA" id="ARBA00004417"/>
    </source>
</evidence>
<dbReference type="InterPro" id="IPR013563">
    <property type="entry name" value="Oligopep_ABC_C"/>
</dbReference>
<proteinExistence type="inferred from homology"/>
<dbReference type="PROSITE" id="PS00211">
    <property type="entry name" value="ABC_TRANSPORTER_1"/>
    <property type="match status" value="1"/>
</dbReference>
<dbReference type="PANTHER" id="PTHR43776:SF7">
    <property type="entry name" value="D,D-DIPEPTIDE TRANSPORT ATP-BINDING PROTEIN DDPF-RELATED"/>
    <property type="match status" value="1"/>
</dbReference>
<keyword evidence="5 7" id="KW-0067">ATP-binding</keyword>
<sequence>MMPQVILSVRDLTKRFPVKGGLLIEREIAQVNAVAGVSFDVNASETLGLVGESGCGKSTLGRCILRLIEPTSGETLFHGHDINLANAADMRRLRRKIQLVFQDPYASLHPRMRVSENIAEPLRISDLNATQRKERVAEMLDLVRLNPEHGQRYPHELSGGQRQRVVIARALALKPELLVLDEPVSALDVSVQAGVLNLLKDIQRDMGTAFVFIAHDLSVVQHISHRVAVMYLGKIVEIAPKAQLYGAPLHPYTQALMSAVPLANPKLERSRSRIVLKGDLPSPLNPPSGCRFRTRCPMAQPICAAQEPLLAERGEGHAIACHFPTALDPGLSPRA</sequence>
<feature type="domain" description="ABC transporter" evidence="6">
    <location>
        <begin position="7"/>
        <end position="257"/>
    </location>
</feature>
<dbReference type="SMART" id="SM00382">
    <property type="entry name" value="AAA"/>
    <property type="match status" value="1"/>
</dbReference>
<dbReference type="Gene3D" id="3.40.50.300">
    <property type="entry name" value="P-loop containing nucleotide triphosphate hydrolases"/>
    <property type="match status" value="1"/>
</dbReference>
<evidence type="ECO:0000256" key="4">
    <source>
        <dbReference type="ARBA" id="ARBA00022741"/>
    </source>
</evidence>
<dbReference type="CDD" id="cd03257">
    <property type="entry name" value="ABC_NikE_OppD_transporters"/>
    <property type="match status" value="1"/>
</dbReference>
<dbReference type="GO" id="GO:0005524">
    <property type="term" value="F:ATP binding"/>
    <property type="evidence" value="ECO:0007669"/>
    <property type="project" value="UniProtKB-KW"/>
</dbReference>
<dbReference type="SUPFAM" id="SSF52540">
    <property type="entry name" value="P-loop containing nucleoside triphosphate hydrolases"/>
    <property type="match status" value="1"/>
</dbReference>
<dbReference type="InterPro" id="IPR003439">
    <property type="entry name" value="ABC_transporter-like_ATP-bd"/>
</dbReference>
<dbReference type="PANTHER" id="PTHR43776">
    <property type="entry name" value="TRANSPORT ATP-BINDING PROTEIN"/>
    <property type="match status" value="1"/>
</dbReference>
<evidence type="ECO:0000313" key="8">
    <source>
        <dbReference type="Proteomes" id="UP000533469"/>
    </source>
</evidence>
<accession>A0A839ZDN5</accession>
<dbReference type="AlphaFoldDB" id="A0A839ZDN5"/>
<keyword evidence="3" id="KW-0813">Transport</keyword>
<dbReference type="GO" id="GO:0005886">
    <property type="term" value="C:plasma membrane"/>
    <property type="evidence" value="ECO:0007669"/>
    <property type="project" value="UniProtKB-SubCell"/>
</dbReference>
<dbReference type="InterPro" id="IPR003593">
    <property type="entry name" value="AAA+_ATPase"/>
</dbReference>
<dbReference type="GO" id="GO:0015833">
    <property type="term" value="P:peptide transport"/>
    <property type="evidence" value="ECO:0007669"/>
    <property type="project" value="InterPro"/>
</dbReference>
<dbReference type="NCBIfam" id="TIGR01727">
    <property type="entry name" value="oligo_HPY"/>
    <property type="match status" value="1"/>
</dbReference>
<organism evidence="7 8">
    <name type="scientific">Ancylobacter tetraedralis</name>
    <dbReference type="NCBI Taxonomy" id="217068"/>
    <lineage>
        <taxon>Bacteria</taxon>
        <taxon>Pseudomonadati</taxon>
        <taxon>Pseudomonadota</taxon>
        <taxon>Alphaproteobacteria</taxon>
        <taxon>Hyphomicrobiales</taxon>
        <taxon>Xanthobacteraceae</taxon>
        <taxon>Ancylobacter</taxon>
    </lineage>
</organism>
<dbReference type="GO" id="GO:0016887">
    <property type="term" value="F:ATP hydrolysis activity"/>
    <property type="evidence" value="ECO:0007669"/>
    <property type="project" value="InterPro"/>
</dbReference>
<reference evidence="7 8" key="1">
    <citation type="submission" date="2020-08" db="EMBL/GenBank/DDBJ databases">
        <title>Genomic Encyclopedia of Type Strains, Phase IV (KMG-IV): sequencing the most valuable type-strain genomes for metagenomic binning, comparative biology and taxonomic classification.</title>
        <authorList>
            <person name="Goeker M."/>
        </authorList>
    </citation>
    <scope>NUCLEOTIDE SEQUENCE [LARGE SCALE GENOMIC DNA]</scope>
    <source>
        <strain evidence="7 8">DSM 5895</strain>
    </source>
</reference>
<evidence type="ECO:0000259" key="6">
    <source>
        <dbReference type="PROSITE" id="PS50893"/>
    </source>
</evidence>
<dbReference type="FunFam" id="3.40.50.300:FF:000016">
    <property type="entry name" value="Oligopeptide ABC transporter ATP-binding component"/>
    <property type="match status" value="1"/>
</dbReference>
<comment type="caution">
    <text evidence="7">The sequence shown here is derived from an EMBL/GenBank/DDBJ whole genome shotgun (WGS) entry which is preliminary data.</text>
</comment>
<comment type="subcellular location">
    <subcellularLocation>
        <location evidence="1">Cell inner membrane</location>
        <topology evidence="1">Peripheral membrane protein</topology>
    </subcellularLocation>
</comment>
<dbReference type="NCBIfam" id="NF008453">
    <property type="entry name" value="PRK11308.1"/>
    <property type="match status" value="1"/>
</dbReference>
<protein>
    <submittedName>
        <fullName evidence="7">Peptide/nickel transport system ATP-binding protein/oligopeptide transport system ATP-binding protein</fullName>
    </submittedName>
</protein>
<dbReference type="Proteomes" id="UP000533469">
    <property type="component" value="Unassembled WGS sequence"/>
</dbReference>